<feature type="transmembrane region" description="Helical" evidence="1">
    <location>
        <begin position="12"/>
        <end position="33"/>
    </location>
</feature>
<gene>
    <name evidence="2" type="ORF">ACFQRB_00160</name>
    <name evidence="3" type="ORF">ACFQRB_15955</name>
</gene>
<dbReference type="GeneID" id="81120394"/>
<dbReference type="AlphaFoldDB" id="A0ABD5XQT9"/>
<evidence type="ECO:0000313" key="2">
    <source>
        <dbReference type="EMBL" id="MFC7135445.1"/>
    </source>
</evidence>
<dbReference type="EMBL" id="JBHSZG010000001">
    <property type="protein sequence ID" value="MFC7137519.1"/>
    <property type="molecule type" value="Genomic_DNA"/>
</dbReference>
<protein>
    <recommendedName>
        <fullName evidence="5">DUF2178 domain-containing protein</fullName>
    </recommendedName>
</protein>
<keyword evidence="4" id="KW-1185">Reference proteome</keyword>
<feature type="transmembrane region" description="Helical" evidence="1">
    <location>
        <begin position="39"/>
        <end position="58"/>
    </location>
</feature>
<comment type="caution">
    <text evidence="2">The sequence shown here is derived from an EMBL/GenBank/DDBJ whole genome shotgun (WGS) entry which is preliminary data.</text>
</comment>
<evidence type="ECO:0000313" key="4">
    <source>
        <dbReference type="Proteomes" id="UP001596368"/>
    </source>
</evidence>
<dbReference type="RefSeq" id="WP_284013264.1">
    <property type="nucleotide sequence ID" value="NZ_CP126156.1"/>
</dbReference>
<evidence type="ECO:0000313" key="3">
    <source>
        <dbReference type="EMBL" id="MFC7137519.1"/>
    </source>
</evidence>
<organism evidence="2 4">
    <name type="scientific">Halobaculum litoreum</name>
    <dbReference type="NCBI Taxonomy" id="3031998"/>
    <lineage>
        <taxon>Archaea</taxon>
        <taxon>Methanobacteriati</taxon>
        <taxon>Methanobacteriota</taxon>
        <taxon>Stenosarchaea group</taxon>
        <taxon>Halobacteria</taxon>
        <taxon>Halobacteriales</taxon>
        <taxon>Haloferacaceae</taxon>
        <taxon>Halobaculum</taxon>
    </lineage>
</organism>
<dbReference type="Proteomes" id="UP001596368">
    <property type="component" value="Unassembled WGS sequence"/>
</dbReference>
<name>A0ABD5XQT9_9EURY</name>
<reference evidence="2" key="1">
    <citation type="journal article" date="2014" name="Int. J. Syst. Evol. Microbiol.">
        <title>Complete genome sequence of Corynebacterium casei LMG S-19264T (=DSM 44701T), isolated from a smear-ripened cheese.</title>
        <authorList>
            <consortium name="US DOE Joint Genome Institute (JGI-PGF)"/>
            <person name="Walter F."/>
            <person name="Albersmeier A."/>
            <person name="Kalinowski J."/>
            <person name="Ruckert C."/>
        </authorList>
    </citation>
    <scope>NUCLEOTIDE SEQUENCE [LARGE SCALE GENOMIC DNA]</scope>
    <source>
        <strain evidence="2">NBRC 112578</strain>
    </source>
</reference>
<dbReference type="EMBL" id="JBHSZG010000001">
    <property type="protein sequence ID" value="MFC7135445.1"/>
    <property type="molecule type" value="Genomic_DNA"/>
</dbReference>
<keyword evidence="1" id="KW-1133">Transmembrane helix</keyword>
<evidence type="ECO:0008006" key="5">
    <source>
        <dbReference type="Google" id="ProtNLM"/>
    </source>
</evidence>
<feature type="transmembrane region" description="Helical" evidence="1">
    <location>
        <begin position="101"/>
        <end position="129"/>
    </location>
</feature>
<evidence type="ECO:0000256" key="1">
    <source>
        <dbReference type="SAM" id="Phobius"/>
    </source>
</evidence>
<proteinExistence type="predicted"/>
<reference evidence="4" key="2">
    <citation type="journal article" date="2019" name="Int. J. Syst. Evol. Microbiol.">
        <title>The Global Catalogue of Microorganisms (GCM) 10K type strain sequencing project: providing services to taxonomists for standard genome sequencing and annotation.</title>
        <authorList>
            <consortium name="The Broad Institute Genomics Platform"/>
            <consortium name="The Broad Institute Genome Sequencing Center for Infectious Disease"/>
            <person name="Wu L."/>
            <person name="Ma J."/>
        </authorList>
    </citation>
    <scope>NUCLEOTIDE SEQUENCE [LARGE SCALE GENOMIC DNA]</scope>
    <source>
        <strain evidence="4">DT92</strain>
    </source>
</reference>
<reference evidence="2" key="3">
    <citation type="submission" date="2024-09" db="EMBL/GenBank/DDBJ databases">
        <authorList>
            <person name="Sun Q."/>
        </authorList>
    </citation>
    <scope>NUCLEOTIDE SEQUENCE</scope>
    <source>
        <strain evidence="2">NBRC 112578</strain>
    </source>
</reference>
<keyword evidence="1" id="KW-0472">Membrane</keyword>
<feature type="transmembrane region" description="Helical" evidence="1">
    <location>
        <begin position="70"/>
        <end position="95"/>
    </location>
</feature>
<sequence>MSTTTPESTPLVSNRLVLAVVWAAATLSYVGLLAVGREVAAVGAFALVAAVAVGYRRLAGVRFDERDADVVTTASGYAVQVFGVTSGVVFPALVLANGLGYYSWTAFTAGIATTVAAFFLVWGVALAVVRARR</sequence>
<accession>A0ABD5XQT9</accession>
<keyword evidence="1" id="KW-0812">Transmembrane</keyword>